<evidence type="ECO:0000313" key="2">
    <source>
        <dbReference type="Proteomes" id="UP000326396"/>
    </source>
</evidence>
<dbReference type="Proteomes" id="UP000326396">
    <property type="component" value="Linkage Group LG17"/>
</dbReference>
<dbReference type="EMBL" id="SZYD01000009">
    <property type="protein sequence ID" value="KAD5318180.1"/>
    <property type="molecule type" value="Genomic_DNA"/>
</dbReference>
<accession>A0A5N6NV81</accession>
<comment type="caution">
    <text evidence="1">The sequence shown here is derived from an EMBL/GenBank/DDBJ whole genome shotgun (WGS) entry which is preliminary data.</text>
</comment>
<protein>
    <recommendedName>
        <fullName evidence="3">DEAD/DEAH box helicase domain-containing protein</fullName>
    </recommendedName>
</protein>
<dbReference type="SUPFAM" id="SSF52540">
    <property type="entry name" value="P-loop containing nucleoside triphosphate hydrolases"/>
    <property type="match status" value="1"/>
</dbReference>
<dbReference type="InterPro" id="IPR027417">
    <property type="entry name" value="P-loop_NTPase"/>
</dbReference>
<organism evidence="1 2">
    <name type="scientific">Mikania micrantha</name>
    <name type="common">bitter vine</name>
    <dbReference type="NCBI Taxonomy" id="192012"/>
    <lineage>
        <taxon>Eukaryota</taxon>
        <taxon>Viridiplantae</taxon>
        <taxon>Streptophyta</taxon>
        <taxon>Embryophyta</taxon>
        <taxon>Tracheophyta</taxon>
        <taxon>Spermatophyta</taxon>
        <taxon>Magnoliopsida</taxon>
        <taxon>eudicotyledons</taxon>
        <taxon>Gunneridae</taxon>
        <taxon>Pentapetalae</taxon>
        <taxon>asterids</taxon>
        <taxon>campanulids</taxon>
        <taxon>Asterales</taxon>
        <taxon>Asteraceae</taxon>
        <taxon>Asteroideae</taxon>
        <taxon>Heliantheae alliance</taxon>
        <taxon>Eupatorieae</taxon>
        <taxon>Mikania</taxon>
    </lineage>
</organism>
<name>A0A5N6NV81_9ASTR</name>
<reference evidence="1 2" key="1">
    <citation type="submission" date="2019-05" db="EMBL/GenBank/DDBJ databases">
        <title>Mikania micrantha, genome provides insights into the molecular mechanism of rapid growth.</title>
        <authorList>
            <person name="Liu B."/>
        </authorList>
    </citation>
    <scope>NUCLEOTIDE SEQUENCE [LARGE SCALE GENOMIC DNA]</scope>
    <source>
        <strain evidence="1">NLD-2019</strain>
        <tissue evidence="1">Leaf</tissue>
    </source>
</reference>
<keyword evidence="2" id="KW-1185">Reference proteome</keyword>
<evidence type="ECO:0008006" key="3">
    <source>
        <dbReference type="Google" id="ProtNLM"/>
    </source>
</evidence>
<proteinExistence type="predicted"/>
<gene>
    <name evidence="1" type="ORF">E3N88_18126</name>
</gene>
<evidence type="ECO:0000313" key="1">
    <source>
        <dbReference type="EMBL" id="KAD5318180.1"/>
    </source>
</evidence>
<dbReference type="AlphaFoldDB" id="A0A5N6NV81"/>
<sequence length="147" mass="16320">MAFEGSPYDAGKFNMSFVTLGFEKPSAIQQKRIIPSPRSRCNSTSSMRKWESRNCLLNNLLDCNAVECQALVLATTCELAQQLEKLCRQALGDYLGVNVHACVGGTNVHEDTLISIMQLSVASHHGWQINYYCWSLSKAGMSLDAQR</sequence>
<dbReference type="Gene3D" id="3.40.50.300">
    <property type="entry name" value="P-loop containing nucleotide triphosphate hydrolases"/>
    <property type="match status" value="1"/>
</dbReference>